<sequence>MNRLTTKFILFFVIIIFLINFYITNSSKIFINQYAKSFDNSVEQHNLYIAEFLSSFENAIEMFSKNEMVQYVSDHPEKYYESTLELFKAFQESYASTAYAYFAPKKKIGRTNQFVSWPDTSEELSNIGWIAEERPWYINAIKSEGTIAWTEPYIDTTTKKNIITFSKEVRDRENNFKGVMAIDLYLDDVSKKINYFQEFNEGHLLIISRDNSEYFFVIDSHENINLKSLFTNDLKNSLYEKKSGNFYIDNKVGSYYITFTTNMVTGWKIVGVIEQNNLNKGVKDMADTIFFGVIAMAFIGIASILFVTKEMGSTIQILSNSIDPPEEKVLSSDKNTKLFEFKKEESVFEMENANMNILFEIEAQKEKINEMVKNRQNLDSLNIYQLKISIKRLLEYLNHLDLTLKSHEIQKESVINLFIEIQAILGIMKTQSITYEEDNGFRELDALICGIMDLKNPL</sequence>
<dbReference type="InterPro" id="IPR029151">
    <property type="entry name" value="Sensor-like_sf"/>
</dbReference>
<evidence type="ECO:0000256" key="1">
    <source>
        <dbReference type="ARBA" id="ARBA00004651"/>
    </source>
</evidence>
<dbReference type="SUPFAM" id="SSF103190">
    <property type="entry name" value="Sensory domain-like"/>
    <property type="match status" value="1"/>
</dbReference>
<evidence type="ECO:0000256" key="4">
    <source>
        <dbReference type="ARBA" id="ARBA00022989"/>
    </source>
</evidence>
<evidence type="ECO:0000259" key="7">
    <source>
        <dbReference type="Pfam" id="PF02743"/>
    </source>
</evidence>
<evidence type="ECO:0000313" key="9">
    <source>
        <dbReference type="Proteomes" id="UP000198304"/>
    </source>
</evidence>
<dbReference type="RefSeq" id="WP_089284252.1">
    <property type="nucleotide sequence ID" value="NZ_FZOJ01000022.1"/>
</dbReference>
<protein>
    <submittedName>
        <fullName evidence="8">Cache domain-containing protein</fullName>
    </submittedName>
</protein>
<evidence type="ECO:0000313" key="8">
    <source>
        <dbReference type="EMBL" id="SNS81909.1"/>
    </source>
</evidence>
<feature type="domain" description="Cache" evidence="7">
    <location>
        <begin position="30"/>
        <end position="271"/>
    </location>
</feature>
<evidence type="ECO:0000256" key="3">
    <source>
        <dbReference type="ARBA" id="ARBA00022692"/>
    </source>
</evidence>
<feature type="transmembrane region" description="Helical" evidence="6">
    <location>
        <begin position="288"/>
        <end position="307"/>
    </location>
</feature>
<organism evidence="8 9">
    <name type="scientific">Anaerovirgula multivorans</name>
    <dbReference type="NCBI Taxonomy" id="312168"/>
    <lineage>
        <taxon>Bacteria</taxon>
        <taxon>Bacillati</taxon>
        <taxon>Bacillota</taxon>
        <taxon>Clostridia</taxon>
        <taxon>Peptostreptococcales</taxon>
        <taxon>Natronincolaceae</taxon>
        <taxon>Anaerovirgula</taxon>
    </lineage>
</organism>
<evidence type="ECO:0000256" key="6">
    <source>
        <dbReference type="SAM" id="Phobius"/>
    </source>
</evidence>
<proteinExistence type="predicted"/>
<name>A0A239HKI9_9FIRM</name>
<keyword evidence="2" id="KW-1003">Cell membrane</keyword>
<keyword evidence="3 6" id="KW-0812">Transmembrane</keyword>
<evidence type="ECO:0000256" key="5">
    <source>
        <dbReference type="ARBA" id="ARBA00023136"/>
    </source>
</evidence>
<comment type="subcellular location">
    <subcellularLocation>
        <location evidence="1">Cell membrane</location>
        <topology evidence="1">Multi-pass membrane protein</topology>
    </subcellularLocation>
</comment>
<keyword evidence="5 6" id="KW-0472">Membrane</keyword>
<dbReference type="Proteomes" id="UP000198304">
    <property type="component" value="Unassembled WGS sequence"/>
</dbReference>
<dbReference type="OrthoDB" id="9760371at2"/>
<dbReference type="InterPro" id="IPR033479">
    <property type="entry name" value="dCache_1"/>
</dbReference>
<feature type="transmembrane region" description="Helical" evidence="6">
    <location>
        <begin position="6"/>
        <end position="23"/>
    </location>
</feature>
<gene>
    <name evidence="8" type="ORF">SAMN05446037_102255</name>
</gene>
<dbReference type="Pfam" id="PF02743">
    <property type="entry name" value="dCache_1"/>
    <property type="match status" value="1"/>
</dbReference>
<dbReference type="EMBL" id="FZOJ01000022">
    <property type="protein sequence ID" value="SNS81909.1"/>
    <property type="molecule type" value="Genomic_DNA"/>
</dbReference>
<dbReference type="AlphaFoldDB" id="A0A239HKI9"/>
<keyword evidence="4 6" id="KW-1133">Transmembrane helix</keyword>
<reference evidence="8 9" key="1">
    <citation type="submission" date="2017-06" db="EMBL/GenBank/DDBJ databases">
        <authorList>
            <person name="Kim H.J."/>
            <person name="Triplett B.A."/>
        </authorList>
    </citation>
    <scope>NUCLEOTIDE SEQUENCE [LARGE SCALE GENOMIC DNA]</scope>
    <source>
        <strain evidence="8 9">SCA</strain>
    </source>
</reference>
<dbReference type="Gene3D" id="3.30.450.20">
    <property type="entry name" value="PAS domain"/>
    <property type="match status" value="2"/>
</dbReference>
<evidence type="ECO:0000256" key="2">
    <source>
        <dbReference type="ARBA" id="ARBA00022475"/>
    </source>
</evidence>
<accession>A0A239HKI9</accession>
<dbReference type="GO" id="GO:0005886">
    <property type="term" value="C:plasma membrane"/>
    <property type="evidence" value="ECO:0007669"/>
    <property type="project" value="UniProtKB-SubCell"/>
</dbReference>
<keyword evidence="9" id="KW-1185">Reference proteome</keyword>
<dbReference type="CDD" id="cd12913">
    <property type="entry name" value="PDC1_MCP_like"/>
    <property type="match status" value="1"/>
</dbReference>